<dbReference type="GO" id="GO:0048471">
    <property type="term" value="C:perinuclear region of cytoplasm"/>
    <property type="evidence" value="ECO:0007669"/>
    <property type="project" value="UniProtKB-SubCell"/>
</dbReference>
<name>A0AAW2HC72_9NEOP</name>
<evidence type="ECO:0000313" key="9">
    <source>
        <dbReference type="EMBL" id="KAL0267276.1"/>
    </source>
</evidence>
<feature type="domain" description="UNC-45/Cro1/She4 central" evidence="8">
    <location>
        <begin position="313"/>
        <end position="494"/>
    </location>
</feature>
<reference evidence="9" key="1">
    <citation type="journal article" date="2024" name="Gigascience">
        <title>Chromosome-level genome of the poultry shaft louse Menopon gallinae provides insight into the host-switching and adaptive evolution of parasitic lice.</title>
        <authorList>
            <person name="Xu Y."/>
            <person name="Ma L."/>
            <person name="Liu S."/>
            <person name="Liang Y."/>
            <person name="Liu Q."/>
            <person name="He Z."/>
            <person name="Tian L."/>
            <person name="Duan Y."/>
            <person name="Cai W."/>
            <person name="Li H."/>
            <person name="Song F."/>
        </authorList>
    </citation>
    <scope>NUCLEOTIDE SEQUENCE</scope>
    <source>
        <strain evidence="9">Cailab_2023a</strain>
    </source>
</reference>
<accession>A0AAW2HC72</accession>
<dbReference type="AlphaFoldDB" id="A0AAW2HC72"/>
<dbReference type="EMBL" id="JARGDH010000005">
    <property type="protein sequence ID" value="KAL0267277.1"/>
    <property type="molecule type" value="Genomic_DNA"/>
</dbReference>
<dbReference type="PROSITE" id="PS50005">
    <property type="entry name" value="TPR"/>
    <property type="match status" value="1"/>
</dbReference>
<evidence type="ECO:0000256" key="6">
    <source>
        <dbReference type="ARBA" id="ARBA00023186"/>
    </source>
</evidence>
<keyword evidence="2" id="KW-0217">Developmental protein</keyword>
<dbReference type="Pfam" id="PF11701">
    <property type="entry name" value="UNC45-central"/>
    <property type="match status" value="1"/>
</dbReference>
<evidence type="ECO:0000256" key="1">
    <source>
        <dbReference type="ARBA" id="ARBA00004556"/>
    </source>
</evidence>
<evidence type="ECO:0000256" key="7">
    <source>
        <dbReference type="PROSITE-ProRule" id="PRU00339"/>
    </source>
</evidence>
<dbReference type="InterPro" id="IPR024660">
    <property type="entry name" value="UCS_central_dom"/>
</dbReference>
<dbReference type="InterPro" id="IPR016024">
    <property type="entry name" value="ARM-type_fold"/>
</dbReference>
<organism evidence="9">
    <name type="scientific">Menopon gallinae</name>
    <name type="common">poultry shaft louse</name>
    <dbReference type="NCBI Taxonomy" id="328185"/>
    <lineage>
        <taxon>Eukaryota</taxon>
        <taxon>Metazoa</taxon>
        <taxon>Ecdysozoa</taxon>
        <taxon>Arthropoda</taxon>
        <taxon>Hexapoda</taxon>
        <taxon>Insecta</taxon>
        <taxon>Pterygota</taxon>
        <taxon>Neoptera</taxon>
        <taxon>Paraneoptera</taxon>
        <taxon>Psocodea</taxon>
        <taxon>Troctomorpha</taxon>
        <taxon>Phthiraptera</taxon>
        <taxon>Amblycera</taxon>
        <taxon>Menoponidae</taxon>
        <taxon>Menopon</taxon>
    </lineage>
</organism>
<dbReference type="Gene3D" id="1.25.10.10">
    <property type="entry name" value="Leucine-rich Repeat Variant"/>
    <property type="match status" value="2"/>
</dbReference>
<evidence type="ECO:0000256" key="2">
    <source>
        <dbReference type="ARBA" id="ARBA00022473"/>
    </source>
</evidence>
<dbReference type="GO" id="GO:0051879">
    <property type="term" value="F:Hsp90 protein binding"/>
    <property type="evidence" value="ECO:0007669"/>
    <property type="project" value="TreeGrafter"/>
</dbReference>
<dbReference type="FunFam" id="1.25.10.10:FF:000043">
    <property type="entry name" value="Unc-45 myosin chaperone B"/>
    <property type="match status" value="1"/>
</dbReference>
<feature type="repeat" description="TPR" evidence="7">
    <location>
        <begin position="50"/>
        <end position="83"/>
    </location>
</feature>
<dbReference type="SMART" id="SM00028">
    <property type="entry name" value="TPR"/>
    <property type="match status" value="4"/>
</dbReference>
<gene>
    <name evidence="9" type="ORF">PYX00_009594</name>
</gene>
<evidence type="ECO:0000259" key="8">
    <source>
        <dbReference type="Pfam" id="PF11701"/>
    </source>
</evidence>
<protein>
    <recommendedName>
        <fullName evidence="8">UNC-45/Cro1/She4 central domain-containing protein</fullName>
    </recommendedName>
</protein>
<keyword evidence="4" id="KW-0517">Myogenesis</keyword>
<comment type="caution">
    <text evidence="9">The sequence shown here is derived from an EMBL/GenBank/DDBJ whole genome shotgun (WGS) entry which is preliminary data.</text>
</comment>
<dbReference type="SUPFAM" id="SSF48371">
    <property type="entry name" value="ARM repeat"/>
    <property type="match status" value="2"/>
</dbReference>
<dbReference type="PANTHER" id="PTHR45994:SF1">
    <property type="entry name" value="FI21225P1"/>
    <property type="match status" value="1"/>
</dbReference>
<dbReference type="SUPFAM" id="SSF48452">
    <property type="entry name" value="TPR-like"/>
    <property type="match status" value="1"/>
</dbReference>
<evidence type="ECO:0000256" key="4">
    <source>
        <dbReference type="ARBA" id="ARBA00022541"/>
    </source>
</evidence>
<proteinExistence type="predicted"/>
<dbReference type="Gene3D" id="1.25.40.10">
    <property type="entry name" value="Tetratricopeptide repeat domain"/>
    <property type="match status" value="1"/>
</dbReference>
<dbReference type="GO" id="GO:0007517">
    <property type="term" value="P:muscle organ development"/>
    <property type="evidence" value="ECO:0007669"/>
    <property type="project" value="UniProtKB-KW"/>
</dbReference>
<comment type="subcellular location">
    <subcellularLocation>
        <location evidence="1">Cytoplasm</location>
        <location evidence="1">Perinuclear region</location>
    </subcellularLocation>
</comment>
<dbReference type="PANTHER" id="PTHR45994">
    <property type="entry name" value="FI21225P1"/>
    <property type="match status" value="1"/>
</dbReference>
<dbReference type="InterPro" id="IPR011989">
    <property type="entry name" value="ARM-like"/>
</dbReference>
<keyword evidence="5" id="KW-0221">Differentiation</keyword>
<dbReference type="InterPro" id="IPR011990">
    <property type="entry name" value="TPR-like_helical_dom_sf"/>
</dbReference>
<keyword evidence="7" id="KW-0802">TPR repeat</keyword>
<keyword evidence="6" id="KW-0143">Chaperone</keyword>
<dbReference type="InterPro" id="IPR019734">
    <property type="entry name" value="TPR_rpt"/>
</dbReference>
<dbReference type="GO" id="GO:0030154">
    <property type="term" value="P:cell differentiation"/>
    <property type="evidence" value="ECO:0007669"/>
    <property type="project" value="UniProtKB-KW"/>
</dbReference>
<dbReference type="EMBL" id="JARGDH010000005">
    <property type="protein sequence ID" value="KAL0267276.1"/>
    <property type="molecule type" value="Genomic_DNA"/>
</dbReference>
<evidence type="ECO:0000256" key="3">
    <source>
        <dbReference type="ARBA" id="ARBA00022490"/>
    </source>
</evidence>
<evidence type="ECO:0000256" key="5">
    <source>
        <dbReference type="ARBA" id="ARBA00022782"/>
    </source>
</evidence>
<keyword evidence="3" id="KW-0963">Cytoplasm</keyword>
<sequence length="945" mass="105743">MGAQSKDDVNEANNLKDEGNEAFKNGMYEKAIDLYSKAIDCTKDGILDKAVYYKNRAAAHLKLNDFKNALDDATKALDITPNDPKALFRRCQALESLERYEEAYRDARAVLTNEPSNKAIQPILARLHNLVQKRHHENTLVSNKVKQMFEIAFDMNADKEKRDTAFNNLLVLARERAGSEMMWEHGIISKLATTVKVEKNHTITLSSIRIISELCKSNVKWVKQILQDLGIPWFLDIINSTVEEHVNAVQYCLQAILNSLSGLENKPDSKPNKEMCEENKVQIDTMLTCLVFITTSRTITGLARDAIIELIARNVHYSALNWAERFVEIKGLHRLMEIASELQEYKYESAMEITNNTRNIVAVCLTRIYENMYYDQARQRYSDSVDEFLKEKLLAPDIESKVRAVVAITTLLMGPLDVGNSIIAKEGIMEMILVMASTEDILQQKVACECIIAASSKKDKVTAIVKNGASILKKLYKSKEDAIRVRALVGLCKLGASGGTDASIRPFAEGATKQLAEACRRFLINPAKDREMRRWAAEGLSYLTLDAEVKEKLIEDKAALNALVELAKTGDQNAVYGIVTTFVNLANAYEKQEVIPEMIELAKFAKHHIPEDHELDDPDFVSKRLEVLAKEGITSALVALSKTESHNSKELISRIFNALCGQQNLRGLVVQQGGAKVLIPMALEGTNNGKKQASQALARIGISINPEVAFPGQRMLEVIRPLLNLLHPDCSALENFEALLALCNLASVSESVRQRIIKENGLNKVESYMFEDHTLLRRAATQVMTNMITDEIVVKRYEDDNDRTKFLFLLCFEEDEETVEAASGALAMLTSISTKCCEKLFACQDWLEIFQNLLSNPSSNIKHRGLVIIINVLNAGKDLAEKVIATNVMEILMALTKTEDQKIVELANKALKAAEDMKLIQKNTDPNVTVSNISLEDDPEMPELE</sequence>